<evidence type="ECO:0000313" key="1">
    <source>
        <dbReference type="EMBL" id="KKL11592.1"/>
    </source>
</evidence>
<name>A0A0F9BCL3_9ZZZZ</name>
<organism evidence="1">
    <name type="scientific">marine sediment metagenome</name>
    <dbReference type="NCBI Taxonomy" id="412755"/>
    <lineage>
        <taxon>unclassified sequences</taxon>
        <taxon>metagenomes</taxon>
        <taxon>ecological metagenomes</taxon>
    </lineage>
</organism>
<reference evidence="1" key="1">
    <citation type="journal article" date="2015" name="Nature">
        <title>Complex archaea that bridge the gap between prokaryotes and eukaryotes.</title>
        <authorList>
            <person name="Spang A."/>
            <person name="Saw J.H."/>
            <person name="Jorgensen S.L."/>
            <person name="Zaremba-Niedzwiedzka K."/>
            <person name="Martijn J."/>
            <person name="Lind A.E."/>
            <person name="van Eijk R."/>
            <person name="Schleper C."/>
            <person name="Guy L."/>
            <person name="Ettema T.J."/>
        </authorList>
    </citation>
    <scope>NUCLEOTIDE SEQUENCE</scope>
</reference>
<comment type="caution">
    <text evidence="1">The sequence shown here is derived from an EMBL/GenBank/DDBJ whole genome shotgun (WGS) entry which is preliminary data.</text>
</comment>
<dbReference type="AlphaFoldDB" id="A0A0F9BCL3"/>
<gene>
    <name evidence="1" type="ORF">LCGC14_2544250</name>
</gene>
<proteinExistence type="predicted"/>
<dbReference type="InterPro" id="IPR021098">
    <property type="entry name" value="Phage_P22_Gp10"/>
</dbReference>
<feature type="non-terminal residue" evidence="1">
    <location>
        <position position="1"/>
    </location>
</feature>
<feature type="non-terminal residue" evidence="1">
    <location>
        <position position="484"/>
    </location>
</feature>
<dbReference type="Pfam" id="PF11134">
    <property type="entry name" value="Phage_stabilise"/>
    <property type="match status" value="1"/>
</dbReference>
<dbReference type="EMBL" id="LAZR01041588">
    <property type="protein sequence ID" value="KKL11592.1"/>
    <property type="molecule type" value="Genomic_DNA"/>
</dbReference>
<sequence>VTGGSCPTSSAASFNGACSLSNRCSSNVSPETCINLFFEKGISGESLVGTAGSAIHITPAFGEVRGGIAYNDLAYFVVGNTFYEVNSAGTATSRGTLSTSVGKVSMAHNGVRTGANQQIMIADGTVGGYVYDNTTSTLTANTDTDFVAFDIVVFIDGYFLFIQSGNSDRFWITAQYDGTSVDSSDFATAEGWPDHLQSVIADNREIFLFGTETLEIWYNSGDTDNTFQRFQGGFKQHGCSARFSPARFDNSVMWLSRNDRGDGLIVTLGGGYQPTVVSSPELNYQISTYKNIDQAFAYSYQHEGHEFYVITFPGNNAVWAFDASTKQWHRRAHEIGGHFPSRERYNCHVFAFGKHLFGDYLNGNIYALDGSIGTFDGGRIERERTTMSISDEEDRRRLSSLQLDMEEGIGDGNTANDDEFWLSYSKDGGHTYSTEVMKVAGEGGQWDIRVLWRRLGQARNWIFRIRTWTTKRPIYKGLIAKMYG</sequence>
<accession>A0A0F9BCL3</accession>
<protein>
    <submittedName>
        <fullName evidence="1">Uncharacterized protein</fullName>
    </submittedName>
</protein>